<keyword evidence="2" id="KW-1185">Reference proteome</keyword>
<dbReference type="Proteomes" id="UP000680304">
    <property type="component" value="Unassembled WGS sequence"/>
</dbReference>
<protein>
    <recommendedName>
        <fullName evidence="3">Alpha/beta hydrolase</fullName>
    </recommendedName>
</protein>
<organism evidence="1 2">
    <name type="scientific">Paenibacillus cisolokensis</name>
    <dbReference type="NCBI Taxonomy" id="1658519"/>
    <lineage>
        <taxon>Bacteria</taxon>
        <taxon>Bacillati</taxon>
        <taxon>Bacillota</taxon>
        <taxon>Bacilli</taxon>
        <taxon>Bacillales</taxon>
        <taxon>Paenibacillaceae</taxon>
        <taxon>Paenibacillus</taxon>
    </lineage>
</organism>
<evidence type="ECO:0008006" key="3">
    <source>
        <dbReference type="Google" id="ProtNLM"/>
    </source>
</evidence>
<accession>A0ABQ4N2A9</accession>
<dbReference type="EMBL" id="BOVJ01000025">
    <property type="protein sequence ID" value="GIQ62314.1"/>
    <property type="molecule type" value="Genomic_DNA"/>
</dbReference>
<gene>
    <name evidence="1" type="ORF">PACILC2_08820</name>
</gene>
<sequence length="79" mass="8710">MDLGTLKTALKSASMRIVPAGGKVSREFFPYRCAVALAERLGTEMVEFPGNHGGYNTSDHKEFALRLHDVIANCQAREQ</sequence>
<evidence type="ECO:0000313" key="1">
    <source>
        <dbReference type="EMBL" id="GIQ62314.1"/>
    </source>
</evidence>
<proteinExistence type="predicted"/>
<evidence type="ECO:0000313" key="2">
    <source>
        <dbReference type="Proteomes" id="UP000680304"/>
    </source>
</evidence>
<reference evidence="1 2" key="1">
    <citation type="submission" date="2021-04" db="EMBL/GenBank/DDBJ databases">
        <title>Draft genome sequence of Paenibacillus cisolokensis, LC2-13A.</title>
        <authorList>
            <person name="Uke A."/>
            <person name="Chhe C."/>
            <person name="Baramee S."/>
            <person name="Kosugi A."/>
        </authorList>
    </citation>
    <scope>NUCLEOTIDE SEQUENCE [LARGE SCALE GENOMIC DNA]</scope>
    <source>
        <strain evidence="1 2">LC2-13A</strain>
    </source>
</reference>
<name>A0ABQ4N2A9_9BACL</name>
<comment type="caution">
    <text evidence="1">The sequence shown here is derived from an EMBL/GenBank/DDBJ whole genome shotgun (WGS) entry which is preliminary data.</text>
</comment>